<accession>A0A8J9RZH6</accession>
<dbReference type="GO" id="GO:0005737">
    <property type="term" value="C:cytoplasm"/>
    <property type="evidence" value="ECO:0007669"/>
    <property type="project" value="TreeGrafter"/>
</dbReference>
<dbReference type="InterPro" id="IPR027706">
    <property type="entry name" value="PGP_Pase"/>
</dbReference>
<feature type="non-terminal residue" evidence="1">
    <location>
        <position position="190"/>
    </location>
</feature>
<dbReference type="AlphaFoldDB" id="A0A8J9RZH6"/>
<dbReference type="InterPro" id="IPR036412">
    <property type="entry name" value="HAD-like_sf"/>
</dbReference>
<dbReference type="Gene3D" id="3.40.50.1000">
    <property type="entry name" value="HAD superfamily/HAD-like"/>
    <property type="match status" value="1"/>
</dbReference>
<evidence type="ECO:0000313" key="1">
    <source>
        <dbReference type="EMBL" id="CAG9277151.1"/>
    </source>
</evidence>
<dbReference type="Pfam" id="PF09419">
    <property type="entry name" value="PGP_phosphatase"/>
    <property type="match status" value="1"/>
</dbReference>
<protein>
    <submittedName>
        <fullName evidence="1">Uncharacterized protein</fullName>
    </submittedName>
</protein>
<dbReference type="GO" id="GO:0008962">
    <property type="term" value="F:phosphatidylglycerophosphatase activity"/>
    <property type="evidence" value="ECO:0007669"/>
    <property type="project" value="InterPro"/>
</dbReference>
<name>A0A8J9RZH6_PHATR</name>
<sequence>MVQSINTKALLTMASVLRRPGLMVPQLSVATVSQMNFTALKDHGIAAVMFDKDNTLTSPYENEIHPLAAQGIDEALRVFGRDRVAILSNSAGTKDDVDYTDAIRIENVLGIQVIRHEEKKPGGLDEVLAHFDLTDPATLCMVGDRLLTDIVFGNLHGMLTVHCLPLCSGSENSKDNWTAKLLRPMENKAL</sequence>
<organism evidence="1">
    <name type="scientific">Phaeodactylum tricornutum</name>
    <name type="common">Diatom</name>
    <dbReference type="NCBI Taxonomy" id="2850"/>
    <lineage>
        <taxon>Eukaryota</taxon>
        <taxon>Sar</taxon>
        <taxon>Stramenopiles</taxon>
        <taxon>Ochrophyta</taxon>
        <taxon>Bacillariophyta</taxon>
        <taxon>Bacillariophyceae</taxon>
        <taxon>Bacillariophycidae</taxon>
        <taxon>Naviculales</taxon>
        <taxon>Phaeodactylaceae</taxon>
        <taxon>Phaeodactylum</taxon>
    </lineage>
</organism>
<dbReference type="InterPro" id="IPR006549">
    <property type="entry name" value="HAD-SF_hydro_IIIA"/>
</dbReference>
<dbReference type="SUPFAM" id="SSF56784">
    <property type="entry name" value="HAD-like"/>
    <property type="match status" value="1"/>
</dbReference>
<dbReference type="NCBIfam" id="TIGR01668">
    <property type="entry name" value="YqeG_hyp_ppase"/>
    <property type="match status" value="1"/>
</dbReference>
<dbReference type="NCBIfam" id="TIGR01662">
    <property type="entry name" value="HAD-SF-IIIA"/>
    <property type="match status" value="1"/>
</dbReference>
<gene>
    <name evidence="1" type="ORF">PTTT1_LOCUS2946</name>
</gene>
<dbReference type="InterPro" id="IPR023214">
    <property type="entry name" value="HAD_sf"/>
</dbReference>
<dbReference type="InterPro" id="IPR010021">
    <property type="entry name" value="PGPP1/Gep4"/>
</dbReference>
<proteinExistence type="predicted"/>
<reference evidence="1" key="1">
    <citation type="submission" date="2022-02" db="EMBL/GenBank/DDBJ databases">
        <authorList>
            <person name="Giguere J D."/>
        </authorList>
    </citation>
    <scope>NUCLEOTIDE SEQUENCE</scope>
    <source>
        <strain evidence="1">CCAP 1055/1</strain>
    </source>
</reference>
<dbReference type="PANTHER" id="PTHR19288">
    <property type="entry name" value="4-NITROPHENYLPHOSPHATASE-RELATED"/>
    <property type="match status" value="1"/>
</dbReference>
<dbReference type="Proteomes" id="UP000836788">
    <property type="component" value="Chromosome 1"/>
</dbReference>
<dbReference type="EMBL" id="OU594942">
    <property type="protein sequence ID" value="CAG9277151.1"/>
    <property type="molecule type" value="Genomic_DNA"/>
</dbReference>
<dbReference type="PANTHER" id="PTHR19288:SF25">
    <property type="entry name" value="PHOSPHATIDYLGLYCEROPHOSPHATASE GEP4, MITOCHONDRIAL"/>
    <property type="match status" value="1"/>
</dbReference>